<dbReference type="Proteomes" id="UP000632138">
    <property type="component" value="Unassembled WGS sequence"/>
</dbReference>
<keyword evidence="3" id="KW-1185">Reference proteome</keyword>
<name>A0ABS2AJ61_9ACTN</name>
<keyword evidence="1" id="KW-1133">Transmembrane helix</keyword>
<protein>
    <submittedName>
        <fullName evidence="2">Uncharacterized protein</fullName>
    </submittedName>
</protein>
<feature type="transmembrane region" description="Helical" evidence="1">
    <location>
        <begin position="34"/>
        <end position="55"/>
    </location>
</feature>
<comment type="caution">
    <text evidence="2">The sequence shown here is derived from an EMBL/GenBank/DDBJ whole genome shotgun (WGS) entry which is preliminary data.</text>
</comment>
<organism evidence="2 3">
    <name type="scientific">Paractinoplanes ovalisporus</name>
    <dbReference type="NCBI Taxonomy" id="2810368"/>
    <lineage>
        <taxon>Bacteria</taxon>
        <taxon>Bacillati</taxon>
        <taxon>Actinomycetota</taxon>
        <taxon>Actinomycetes</taxon>
        <taxon>Micromonosporales</taxon>
        <taxon>Micromonosporaceae</taxon>
        <taxon>Paractinoplanes</taxon>
    </lineage>
</organism>
<evidence type="ECO:0000256" key="1">
    <source>
        <dbReference type="SAM" id="Phobius"/>
    </source>
</evidence>
<dbReference type="EMBL" id="JAENHP010000012">
    <property type="protein sequence ID" value="MBM2619892.1"/>
    <property type="molecule type" value="Genomic_DNA"/>
</dbReference>
<keyword evidence="1" id="KW-0472">Membrane</keyword>
<evidence type="ECO:0000313" key="2">
    <source>
        <dbReference type="EMBL" id="MBM2619892.1"/>
    </source>
</evidence>
<accession>A0ABS2AJ61</accession>
<proteinExistence type="predicted"/>
<keyword evidence="1" id="KW-0812">Transmembrane</keyword>
<gene>
    <name evidence="2" type="ORF">JIG36_30710</name>
</gene>
<sequence>MRPDQQPERLSRADRRRDRIRAEIQRNREGGHRVPTWVLAAVLGVILIGWLVLILTS</sequence>
<reference evidence="2 3" key="1">
    <citation type="submission" date="2021-01" db="EMBL/GenBank/DDBJ databases">
        <title>Actinoplanes sp. nov. LDG1-06 isolated from lichen.</title>
        <authorList>
            <person name="Saeng-In P."/>
            <person name="Phongsopitanun W."/>
            <person name="Kanchanasin P."/>
            <person name="Yuki M."/>
            <person name="Kudo T."/>
            <person name="Ohkuma M."/>
            <person name="Tanasupawat S."/>
        </authorList>
    </citation>
    <scope>NUCLEOTIDE SEQUENCE [LARGE SCALE GENOMIC DNA]</scope>
    <source>
        <strain evidence="2 3">LDG1-06</strain>
    </source>
</reference>
<dbReference type="RefSeq" id="WP_203379868.1">
    <property type="nucleotide sequence ID" value="NZ_JAENHP010000012.1"/>
</dbReference>
<evidence type="ECO:0000313" key="3">
    <source>
        <dbReference type="Proteomes" id="UP000632138"/>
    </source>
</evidence>